<evidence type="ECO:0000259" key="1">
    <source>
        <dbReference type="Pfam" id="PF07238"/>
    </source>
</evidence>
<dbReference type="EMBL" id="LT629736">
    <property type="protein sequence ID" value="SDT23008.1"/>
    <property type="molecule type" value="Genomic_DNA"/>
</dbReference>
<dbReference type="GO" id="GO:0035438">
    <property type="term" value="F:cyclic-di-GMP binding"/>
    <property type="evidence" value="ECO:0007669"/>
    <property type="project" value="InterPro"/>
</dbReference>
<keyword evidence="3" id="KW-1185">Reference proteome</keyword>
<evidence type="ECO:0000313" key="3">
    <source>
        <dbReference type="Proteomes" id="UP000243207"/>
    </source>
</evidence>
<accession>A0A1H1YNG4</accession>
<dbReference type="OrthoDB" id="5702796at2"/>
<feature type="domain" description="PilZ" evidence="1">
    <location>
        <begin position="5"/>
        <end position="96"/>
    </location>
</feature>
<dbReference type="Proteomes" id="UP000243207">
    <property type="component" value="Chromosome I"/>
</dbReference>
<reference evidence="3" key="1">
    <citation type="submission" date="2016-10" db="EMBL/GenBank/DDBJ databases">
        <authorList>
            <person name="Varghese N."/>
            <person name="Submissions S."/>
        </authorList>
    </citation>
    <scope>NUCLEOTIDE SEQUENCE [LARGE SCALE GENOMIC DNA]</scope>
    <source>
        <strain evidence="3">NRRL B-51270</strain>
    </source>
</reference>
<gene>
    <name evidence="2" type="ORF">SAMN05216421_3218</name>
</gene>
<sequence length="114" mass="12912">MRGQSRIVFRAVFRIKVSDRATGELVGYVGDISERGLRVLSDTPAVAGTTIQWRLRMRRDDGFQSVDIDGHCLWSRQNARSGQRESGIRVDQPNEAFVQLVESLRARRKAKQPA</sequence>
<protein>
    <submittedName>
        <fullName evidence="2">PilZ domain-containing protein</fullName>
    </submittedName>
</protein>
<organism evidence="2 3">
    <name type="scientific">Halopseudomonas xinjiangensis</name>
    <dbReference type="NCBI Taxonomy" id="487184"/>
    <lineage>
        <taxon>Bacteria</taxon>
        <taxon>Pseudomonadati</taxon>
        <taxon>Pseudomonadota</taxon>
        <taxon>Gammaproteobacteria</taxon>
        <taxon>Pseudomonadales</taxon>
        <taxon>Pseudomonadaceae</taxon>
        <taxon>Halopseudomonas</taxon>
    </lineage>
</organism>
<proteinExistence type="predicted"/>
<name>A0A1H1YNG4_9GAMM</name>
<dbReference type="RefSeq" id="WP_093396843.1">
    <property type="nucleotide sequence ID" value="NZ_LT629736.1"/>
</dbReference>
<dbReference type="AlphaFoldDB" id="A0A1H1YNG4"/>
<dbReference type="Gene3D" id="2.40.10.220">
    <property type="entry name" value="predicted glycosyltransferase like domains"/>
    <property type="match status" value="1"/>
</dbReference>
<dbReference type="InterPro" id="IPR009875">
    <property type="entry name" value="PilZ_domain"/>
</dbReference>
<dbReference type="Pfam" id="PF07238">
    <property type="entry name" value="PilZ"/>
    <property type="match status" value="1"/>
</dbReference>
<dbReference type="SUPFAM" id="SSF141371">
    <property type="entry name" value="PilZ domain-like"/>
    <property type="match status" value="1"/>
</dbReference>
<evidence type="ECO:0000313" key="2">
    <source>
        <dbReference type="EMBL" id="SDT23008.1"/>
    </source>
</evidence>